<keyword evidence="4" id="KW-1185">Reference proteome</keyword>
<dbReference type="EMBL" id="BAAALD010000114">
    <property type="protein sequence ID" value="GAA1119563.1"/>
    <property type="molecule type" value="Genomic_DNA"/>
</dbReference>
<dbReference type="RefSeq" id="WP_344627707.1">
    <property type="nucleotide sequence ID" value="NZ_BAAALD010000114.1"/>
</dbReference>
<proteinExistence type="inferred from homology"/>
<evidence type="ECO:0000313" key="4">
    <source>
        <dbReference type="Proteomes" id="UP001499987"/>
    </source>
</evidence>
<sequence>MEYALLVFGQETDWDAMTPAEREERFTANRAFGRELAEAGVRIVYGAKLARPTAAEGEERAAAGVLELGGLWIVDVASEEDALHWAAKLPVSPGARVETRLCDRPPRPAE</sequence>
<dbReference type="InterPro" id="IPR005545">
    <property type="entry name" value="YCII"/>
</dbReference>
<evidence type="ECO:0000313" key="3">
    <source>
        <dbReference type="EMBL" id="GAA1119563.1"/>
    </source>
</evidence>
<comment type="caution">
    <text evidence="3">The sequence shown here is derived from an EMBL/GenBank/DDBJ whole genome shotgun (WGS) entry which is preliminary data.</text>
</comment>
<dbReference type="SUPFAM" id="SSF54909">
    <property type="entry name" value="Dimeric alpha+beta barrel"/>
    <property type="match status" value="1"/>
</dbReference>
<reference evidence="3 4" key="1">
    <citation type="journal article" date="2019" name="Int. J. Syst. Evol. Microbiol.">
        <title>The Global Catalogue of Microorganisms (GCM) 10K type strain sequencing project: providing services to taxonomists for standard genome sequencing and annotation.</title>
        <authorList>
            <consortium name="The Broad Institute Genomics Platform"/>
            <consortium name="The Broad Institute Genome Sequencing Center for Infectious Disease"/>
            <person name="Wu L."/>
            <person name="Ma J."/>
        </authorList>
    </citation>
    <scope>NUCLEOTIDE SEQUENCE [LARGE SCALE GENOMIC DNA]</scope>
    <source>
        <strain evidence="3 4">JCM 13002</strain>
    </source>
</reference>
<dbReference type="Gene3D" id="3.30.70.1060">
    <property type="entry name" value="Dimeric alpha+beta barrel"/>
    <property type="match status" value="1"/>
</dbReference>
<gene>
    <name evidence="3" type="ORF">GCM10009663_69300</name>
</gene>
<evidence type="ECO:0000256" key="1">
    <source>
        <dbReference type="ARBA" id="ARBA00007689"/>
    </source>
</evidence>
<name>A0ABN1U5T8_9ACTN</name>
<evidence type="ECO:0000259" key="2">
    <source>
        <dbReference type="Pfam" id="PF03795"/>
    </source>
</evidence>
<feature type="domain" description="YCII-related" evidence="2">
    <location>
        <begin position="1"/>
        <end position="91"/>
    </location>
</feature>
<comment type="similarity">
    <text evidence="1">Belongs to the YciI family.</text>
</comment>
<dbReference type="Pfam" id="PF03795">
    <property type="entry name" value="YCII"/>
    <property type="match status" value="1"/>
</dbReference>
<accession>A0ABN1U5T8</accession>
<organism evidence="3 4">
    <name type="scientific">Kitasatospora arboriphila</name>
    <dbReference type="NCBI Taxonomy" id="258052"/>
    <lineage>
        <taxon>Bacteria</taxon>
        <taxon>Bacillati</taxon>
        <taxon>Actinomycetota</taxon>
        <taxon>Actinomycetes</taxon>
        <taxon>Kitasatosporales</taxon>
        <taxon>Streptomycetaceae</taxon>
        <taxon>Kitasatospora</taxon>
    </lineage>
</organism>
<dbReference type="Proteomes" id="UP001499987">
    <property type="component" value="Unassembled WGS sequence"/>
</dbReference>
<dbReference type="InterPro" id="IPR011008">
    <property type="entry name" value="Dimeric_a/b-barrel"/>
</dbReference>
<protein>
    <recommendedName>
        <fullName evidence="2">YCII-related domain-containing protein</fullName>
    </recommendedName>
</protein>